<evidence type="ECO:0000313" key="2">
    <source>
        <dbReference type="Proteomes" id="UP000001928"/>
    </source>
</evidence>
<dbReference type="HOGENOM" id="CLU_2735693_0_0_14"/>
<sequence>MDAKNFLSDEYTFYKPKNKQSSSKRVCITISKQTKLLEEEYKNILGIQPNRSQIYSSYLKTLLNKLKNRTE</sequence>
<reference evidence="1 2" key="1">
    <citation type="submission" date="2005-09" db="EMBL/GenBank/DDBJ databases">
        <authorList>
            <person name="Glass J.I."/>
            <person name="Lartigue C."/>
            <person name="Pfannkoch C."/>
            <person name="Baden-Tillson H."/>
            <person name="Smith H.O."/>
            <person name="Venter J.C."/>
            <person name="Roske K."/>
            <person name="Wise K.S."/>
            <person name="Calcutt M.J."/>
            <person name="Nelson W.C."/>
            <person name="Nierman W.C."/>
        </authorList>
    </citation>
    <scope>NUCLEOTIDE SEQUENCE [LARGE SCALE GENOMIC DNA]</scope>
    <source>
        <strain evidence="2">California kid / ATCC 27343 / NCTC 10154</strain>
    </source>
</reference>
<protein>
    <submittedName>
        <fullName evidence="1">Uncharacterized protein</fullName>
    </submittedName>
</protein>
<accession>Q2SSJ4</accession>
<proteinExistence type="predicted"/>
<dbReference type="KEGG" id="mcp:MCAP_0283"/>
<gene>
    <name evidence="1" type="ordered locus">MCAP_0283</name>
</gene>
<dbReference type="GeneID" id="23778764"/>
<dbReference type="AlphaFoldDB" id="Q2SSJ4"/>
<organism evidence="1 2">
    <name type="scientific">Mycoplasma capricolum subsp. capricolum (strain California kid / ATCC 27343 / NCTC 10154)</name>
    <dbReference type="NCBI Taxonomy" id="340047"/>
    <lineage>
        <taxon>Bacteria</taxon>
        <taxon>Bacillati</taxon>
        <taxon>Mycoplasmatota</taxon>
        <taxon>Mollicutes</taxon>
        <taxon>Mycoplasmataceae</taxon>
        <taxon>Mycoplasma</taxon>
    </lineage>
</organism>
<dbReference type="RefSeq" id="WP_011387170.1">
    <property type="nucleotide sequence ID" value="NC_007633.1"/>
</dbReference>
<evidence type="ECO:0000313" key="1">
    <source>
        <dbReference type="EMBL" id="ABC01380.1"/>
    </source>
</evidence>
<name>Q2SSJ4_MYCCT</name>
<dbReference type="Proteomes" id="UP000001928">
    <property type="component" value="Chromosome"/>
</dbReference>
<dbReference type="EMBL" id="CP000123">
    <property type="protein sequence ID" value="ABC01380.1"/>
    <property type="molecule type" value="Genomic_DNA"/>
</dbReference>